<reference evidence="2" key="1">
    <citation type="submission" date="2016-10" db="EMBL/GenBank/DDBJ databases">
        <authorList>
            <person name="Varghese N."/>
            <person name="Submissions S."/>
        </authorList>
    </citation>
    <scope>NUCLEOTIDE SEQUENCE [LARGE SCALE GENOMIC DNA]</scope>
    <source>
        <strain evidence="2">CGMCC 4.7042</strain>
    </source>
</reference>
<evidence type="ECO:0000313" key="1">
    <source>
        <dbReference type="EMBL" id="SDM66039.1"/>
    </source>
</evidence>
<organism evidence="1 2">
    <name type="scientific">Streptomyces wuyuanensis</name>
    <dbReference type="NCBI Taxonomy" id="1196353"/>
    <lineage>
        <taxon>Bacteria</taxon>
        <taxon>Bacillati</taxon>
        <taxon>Actinomycetota</taxon>
        <taxon>Actinomycetes</taxon>
        <taxon>Kitasatosporales</taxon>
        <taxon>Streptomycetaceae</taxon>
        <taxon>Streptomyces</taxon>
    </lineage>
</organism>
<evidence type="ECO:0000313" key="2">
    <source>
        <dbReference type="Proteomes" id="UP000199063"/>
    </source>
</evidence>
<name>A0A1G9V1N9_9ACTN</name>
<dbReference type="EMBL" id="FNHI01000011">
    <property type="protein sequence ID" value="SDM66039.1"/>
    <property type="molecule type" value="Genomic_DNA"/>
</dbReference>
<dbReference type="Proteomes" id="UP000199063">
    <property type="component" value="Unassembled WGS sequence"/>
</dbReference>
<gene>
    <name evidence="1" type="ORF">SAMN05444921_111170</name>
</gene>
<protein>
    <submittedName>
        <fullName evidence="1">Uncharacterized protein</fullName>
    </submittedName>
</protein>
<keyword evidence="2" id="KW-1185">Reference proteome</keyword>
<sequence length="87" mass="9756">MALASLAILLTLAGYAALCALSPFGPCRKCRGTGIRTVRRRTVKVCRRCRGARYRLRIGRRLLNTGRTIHRAGTRPATSERRFTAWP</sequence>
<accession>A0A1G9V1N9</accession>
<dbReference type="AlphaFoldDB" id="A0A1G9V1N9"/>
<proteinExistence type="predicted"/>
<dbReference type="STRING" id="1196353.SAMN05444921_111170"/>